<dbReference type="RefSeq" id="WP_128745178.1">
    <property type="nucleotide sequence ID" value="NZ_CP035281.1"/>
</dbReference>
<proteinExistence type="predicted"/>
<protein>
    <submittedName>
        <fullName evidence="2">DUF4363 family protein</fullName>
    </submittedName>
</protein>
<feature type="chain" id="PRO_5039078676" evidence="1">
    <location>
        <begin position="21"/>
        <end position="127"/>
    </location>
</feature>
<dbReference type="AlphaFoldDB" id="A0A410PUH2"/>
<organism evidence="2 3">
    <name type="scientific">Aminipila luticellarii</name>
    <dbReference type="NCBI Taxonomy" id="2507160"/>
    <lineage>
        <taxon>Bacteria</taxon>
        <taxon>Bacillati</taxon>
        <taxon>Bacillota</taxon>
        <taxon>Clostridia</taxon>
        <taxon>Peptostreptococcales</taxon>
        <taxon>Anaerovoracaceae</taxon>
        <taxon>Aminipila</taxon>
    </lineage>
</organism>
<evidence type="ECO:0000313" key="3">
    <source>
        <dbReference type="Proteomes" id="UP000287601"/>
    </source>
</evidence>
<name>A0A410PUH2_9FIRM</name>
<dbReference type="InterPro" id="IPR025373">
    <property type="entry name" value="DUF4363"/>
</dbReference>
<keyword evidence="1" id="KW-0732">Signal</keyword>
<reference evidence="2 3" key="1">
    <citation type="submission" date="2019-01" db="EMBL/GenBank/DDBJ databases">
        <title>Draft genomes of a novel of Aminipila strains.</title>
        <authorList>
            <person name="Ma S."/>
        </authorList>
    </citation>
    <scope>NUCLEOTIDE SEQUENCE [LARGE SCALE GENOMIC DNA]</scope>
    <source>
        <strain evidence="3">JN-39</strain>
    </source>
</reference>
<keyword evidence="3" id="KW-1185">Reference proteome</keyword>
<dbReference type="EMBL" id="CP035281">
    <property type="protein sequence ID" value="QAT42528.1"/>
    <property type="molecule type" value="Genomic_DNA"/>
</dbReference>
<gene>
    <name evidence="2" type="ORF">EQM06_04370</name>
</gene>
<dbReference type="PROSITE" id="PS51257">
    <property type="entry name" value="PROKAR_LIPOPROTEIN"/>
    <property type="match status" value="1"/>
</dbReference>
<dbReference type="OrthoDB" id="2084582at2"/>
<accession>A0A410PUH2</accession>
<feature type="signal peptide" evidence="1">
    <location>
        <begin position="1"/>
        <end position="20"/>
    </location>
</feature>
<dbReference type="KEGG" id="amij:EQM06_04370"/>
<evidence type="ECO:0000256" key="1">
    <source>
        <dbReference type="SAM" id="SignalP"/>
    </source>
</evidence>
<evidence type="ECO:0000313" key="2">
    <source>
        <dbReference type="EMBL" id="QAT42528.1"/>
    </source>
</evidence>
<sequence length="127" mass="14813">MRSFLISLSCLLLLVGSCLLYTNYSDNKIHEFTDTIEQDILADVEDGNWEQAKDRFNKFEDDWHDYKKIACFFFSTDKLNAADYSIARAKYYIICEDDSNSSGELSCLKEQLKFLHDNETFSLSNLF</sequence>
<dbReference type="Pfam" id="PF14276">
    <property type="entry name" value="DUF4363"/>
    <property type="match status" value="1"/>
</dbReference>
<dbReference type="Proteomes" id="UP000287601">
    <property type="component" value="Chromosome"/>
</dbReference>